<evidence type="ECO:0000313" key="3">
    <source>
        <dbReference type="EMBL" id="ARF68162.1"/>
    </source>
</evidence>
<evidence type="ECO:0000313" key="4">
    <source>
        <dbReference type="Proteomes" id="UP000192727"/>
    </source>
</evidence>
<dbReference type="SUPFAM" id="SSF50104">
    <property type="entry name" value="Translation proteins SH3-like domain"/>
    <property type="match status" value="1"/>
</dbReference>
<keyword evidence="1" id="KW-0689">Ribosomal protein</keyword>
<dbReference type="CDD" id="cd06088">
    <property type="entry name" value="KOW_RPL14"/>
    <property type="match status" value="1"/>
</dbReference>
<dbReference type="InterPro" id="IPR005824">
    <property type="entry name" value="KOW"/>
</dbReference>
<reference evidence="3 4" key="1">
    <citation type="submission" date="2017-03" db="EMBL/GenBank/DDBJ databases">
        <title>Paenibacillus larvae genome sequencing.</title>
        <authorList>
            <person name="Dingman D.W."/>
        </authorList>
    </citation>
    <scope>NUCLEOTIDE SEQUENCE [LARGE SCALE GENOMIC DNA]</scope>
    <source>
        <strain evidence="3 4">SAG 10367</strain>
    </source>
</reference>
<dbReference type="RefSeq" id="WP_024095372.1">
    <property type="nucleotide sequence ID" value="NZ_CP019794.1"/>
</dbReference>
<dbReference type="InterPro" id="IPR014722">
    <property type="entry name" value="Rib_uL2_dom2"/>
</dbReference>
<accession>A0A1U9YMU7</accession>
<organism evidence="3 4">
    <name type="scientific">Paenibacillus larvae subsp. pulvifaciens</name>
    <dbReference type="NCBI Taxonomy" id="1477"/>
    <lineage>
        <taxon>Bacteria</taxon>
        <taxon>Bacillati</taxon>
        <taxon>Bacillota</taxon>
        <taxon>Bacilli</taxon>
        <taxon>Bacillales</taxon>
        <taxon>Paenibacillaceae</taxon>
        <taxon>Paenibacillus</taxon>
    </lineage>
</organism>
<dbReference type="Gene3D" id="2.30.30.30">
    <property type="match status" value="1"/>
</dbReference>
<dbReference type="AlphaFoldDB" id="A0A1U9YMU7"/>
<dbReference type="GO" id="GO:0005840">
    <property type="term" value="C:ribosome"/>
    <property type="evidence" value="ECO:0007669"/>
    <property type="project" value="UniProtKB-KW"/>
</dbReference>
<dbReference type="Proteomes" id="UP000192727">
    <property type="component" value="Chromosome"/>
</dbReference>
<evidence type="ECO:0000256" key="1">
    <source>
        <dbReference type="ARBA" id="ARBA00022980"/>
    </source>
</evidence>
<name>A0A1U9YMU7_9BACL</name>
<proteinExistence type="predicted"/>
<dbReference type="GO" id="GO:1990904">
    <property type="term" value="C:ribonucleoprotein complex"/>
    <property type="evidence" value="ECO:0007669"/>
    <property type="project" value="UniProtKB-KW"/>
</dbReference>
<dbReference type="GeneID" id="64220783"/>
<evidence type="ECO:0000256" key="2">
    <source>
        <dbReference type="ARBA" id="ARBA00023274"/>
    </source>
</evidence>
<gene>
    <name evidence="3" type="ORF">B7C51_10530</name>
</gene>
<dbReference type="InterPro" id="IPR008991">
    <property type="entry name" value="Translation_prot_SH3-like_sf"/>
</dbReference>
<dbReference type="Pfam" id="PF00467">
    <property type="entry name" value="KOW"/>
    <property type="match status" value="1"/>
</dbReference>
<keyword evidence="2" id="KW-0687">Ribonucleoprotein</keyword>
<dbReference type="InterPro" id="IPR041985">
    <property type="entry name" value="Ribosomal_eL14_KOW"/>
</dbReference>
<sequence length="102" mass="11459">MDKERSPGKGQIVKVLRGRDAGKYAVVIGLVDEKFVLIADGDKRKFDQPKKKNIQHLELQDTISGEVVRSLEESNRVTNGKLRYALAKFMESQPSEADEKGE</sequence>
<protein>
    <submittedName>
        <fullName evidence="3">Uncharacterized protein</fullName>
    </submittedName>
</protein>
<dbReference type="EMBL" id="CP020557">
    <property type="protein sequence ID" value="ARF68162.1"/>
    <property type="molecule type" value="Genomic_DNA"/>
</dbReference>